<dbReference type="Proteomes" id="UP001595748">
    <property type="component" value="Unassembled WGS sequence"/>
</dbReference>
<organism evidence="1 2">
    <name type="scientific">Deinococcus antarcticus</name>
    <dbReference type="NCBI Taxonomy" id="1298767"/>
    <lineage>
        <taxon>Bacteria</taxon>
        <taxon>Thermotogati</taxon>
        <taxon>Deinococcota</taxon>
        <taxon>Deinococci</taxon>
        <taxon>Deinococcales</taxon>
        <taxon>Deinococcaceae</taxon>
        <taxon>Deinococcus</taxon>
    </lineage>
</organism>
<reference evidence="2" key="1">
    <citation type="journal article" date="2019" name="Int. J. Syst. Evol. Microbiol.">
        <title>The Global Catalogue of Microorganisms (GCM) 10K type strain sequencing project: providing services to taxonomists for standard genome sequencing and annotation.</title>
        <authorList>
            <consortium name="The Broad Institute Genomics Platform"/>
            <consortium name="The Broad Institute Genome Sequencing Center for Infectious Disease"/>
            <person name="Wu L."/>
            <person name="Ma J."/>
        </authorList>
    </citation>
    <scope>NUCLEOTIDE SEQUENCE [LARGE SCALE GENOMIC DNA]</scope>
    <source>
        <strain evidence="2">CCTCC AB 2013263</strain>
    </source>
</reference>
<protein>
    <submittedName>
        <fullName evidence="1">Uncharacterized protein</fullName>
    </submittedName>
</protein>
<sequence length="171" mass="19413">MPSPAQLSETERRQIEAEEFAHAQEKQAQEARFLREQAALTYRQEVREALQPHPAWWPWRWTLPVLPLLAGLAYYLAIPKSAPVTDNTWGGISDSGLMERCRGEISAQTYAREPDLRFPTPQQAANQFSASPDGKRWDGWAERPDGTRLDFSCNFTAATDNVNAELIQEEP</sequence>
<gene>
    <name evidence="1" type="ORF">ACFOPQ_13855</name>
</gene>
<dbReference type="EMBL" id="JBHRZF010000161">
    <property type="protein sequence ID" value="MFC3861847.1"/>
    <property type="molecule type" value="Genomic_DNA"/>
</dbReference>
<comment type="caution">
    <text evidence="1">The sequence shown here is derived from an EMBL/GenBank/DDBJ whole genome shotgun (WGS) entry which is preliminary data.</text>
</comment>
<evidence type="ECO:0000313" key="2">
    <source>
        <dbReference type="Proteomes" id="UP001595748"/>
    </source>
</evidence>
<evidence type="ECO:0000313" key="1">
    <source>
        <dbReference type="EMBL" id="MFC3861847.1"/>
    </source>
</evidence>
<accession>A0ABV8A7Z8</accession>
<proteinExistence type="predicted"/>
<name>A0ABV8A7Z8_9DEIO</name>
<keyword evidence="2" id="KW-1185">Reference proteome</keyword>
<dbReference type="RefSeq" id="WP_380079145.1">
    <property type="nucleotide sequence ID" value="NZ_JBHRZF010000161.1"/>
</dbReference>